<organism evidence="2 3">
    <name type="scientific">Neocallimastix californiae</name>
    <dbReference type="NCBI Taxonomy" id="1754190"/>
    <lineage>
        <taxon>Eukaryota</taxon>
        <taxon>Fungi</taxon>
        <taxon>Fungi incertae sedis</taxon>
        <taxon>Chytridiomycota</taxon>
        <taxon>Chytridiomycota incertae sedis</taxon>
        <taxon>Neocallimastigomycetes</taxon>
        <taxon>Neocallimastigales</taxon>
        <taxon>Neocallimastigaceae</taxon>
        <taxon>Neocallimastix</taxon>
    </lineage>
</organism>
<evidence type="ECO:0000313" key="2">
    <source>
        <dbReference type="EMBL" id="ORY27040.1"/>
    </source>
</evidence>
<protein>
    <recommendedName>
        <fullName evidence="4">CBM10 domain-containing protein</fullName>
    </recommendedName>
</protein>
<keyword evidence="3" id="KW-1185">Reference proteome</keyword>
<feature type="transmembrane region" description="Helical" evidence="1">
    <location>
        <begin position="6"/>
        <end position="24"/>
    </location>
</feature>
<keyword evidence="1" id="KW-0472">Membrane</keyword>
<name>A0A1Y2AXM2_9FUNG</name>
<proteinExistence type="predicted"/>
<evidence type="ECO:0000256" key="1">
    <source>
        <dbReference type="SAM" id="Phobius"/>
    </source>
</evidence>
<reference evidence="2 3" key="1">
    <citation type="submission" date="2016-08" db="EMBL/GenBank/DDBJ databases">
        <title>A Parts List for Fungal Cellulosomes Revealed by Comparative Genomics.</title>
        <authorList>
            <consortium name="DOE Joint Genome Institute"/>
            <person name="Haitjema C.H."/>
            <person name="Gilmore S.P."/>
            <person name="Henske J.K."/>
            <person name="Solomon K.V."/>
            <person name="De Groot R."/>
            <person name="Kuo A."/>
            <person name="Mondo S.J."/>
            <person name="Salamov A.A."/>
            <person name="Labutti K."/>
            <person name="Zhao Z."/>
            <person name="Chiniquy J."/>
            <person name="Barry K."/>
            <person name="Brewer H.M."/>
            <person name="Purvine S.O."/>
            <person name="Wright A.T."/>
            <person name="Boxma B."/>
            <person name="Van Alen T."/>
            <person name="Hackstein J.H."/>
            <person name="Baker S.E."/>
            <person name="Grigoriev I.V."/>
            <person name="O'Malley M.A."/>
        </authorList>
    </citation>
    <scope>NUCLEOTIDE SEQUENCE [LARGE SCALE GENOMIC DNA]</scope>
    <source>
        <strain evidence="2 3">G1</strain>
    </source>
</reference>
<dbReference type="AlphaFoldDB" id="A0A1Y2AXM2"/>
<dbReference type="OrthoDB" id="2139769at2759"/>
<evidence type="ECO:0000313" key="3">
    <source>
        <dbReference type="Proteomes" id="UP000193920"/>
    </source>
</evidence>
<dbReference type="Proteomes" id="UP000193920">
    <property type="component" value="Unassembled WGS sequence"/>
</dbReference>
<accession>A0A1Y2AXM2</accession>
<sequence>MERNLYIFYIVTSIIIFFINNVVYADIPPCKTCRVTAEGTVDKNVKYGWEDEHSCVIDLVKCKDYINLDTCIGYTIELEYMGTEYGKEFNKTCIIDPIYKMYSICTGCYNVLEEEKYSWGNENNKVCLVDLYKCKTQKESNDRSYPYYIIFIDFGFVFLIAWAIIKIL</sequence>
<comment type="caution">
    <text evidence="2">The sequence shown here is derived from an EMBL/GenBank/DDBJ whole genome shotgun (WGS) entry which is preliminary data.</text>
</comment>
<keyword evidence="1" id="KW-1133">Transmembrane helix</keyword>
<gene>
    <name evidence="2" type="ORF">LY90DRAFT_97259</name>
</gene>
<evidence type="ECO:0008006" key="4">
    <source>
        <dbReference type="Google" id="ProtNLM"/>
    </source>
</evidence>
<keyword evidence="1" id="KW-0812">Transmembrane</keyword>
<feature type="transmembrane region" description="Helical" evidence="1">
    <location>
        <begin position="145"/>
        <end position="165"/>
    </location>
</feature>
<dbReference type="EMBL" id="MCOG01000196">
    <property type="protein sequence ID" value="ORY27040.1"/>
    <property type="molecule type" value="Genomic_DNA"/>
</dbReference>